<dbReference type="EMBL" id="CVRI01000009">
    <property type="protein sequence ID" value="CRK88645.1"/>
    <property type="molecule type" value="Genomic_DNA"/>
</dbReference>
<evidence type="ECO:0000313" key="2">
    <source>
        <dbReference type="EMBL" id="CRK88645.1"/>
    </source>
</evidence>
<organism evidence="2 3">
    <name type="scientific">Clunio marinus</name>
    <dbReference type="NCBI Taxonomy" id="568069"/>
    <lineage>
        <taxon>Eukaryota</taxon>
        <taxon>Metazoa</taxon>
        <taxon>Ecdysozoa</taxon>
        <taxon>Arthropoda</taxon>
        <taxon>Hexapoda</taxon>
        <taxon>Insecta</taxon>
        <taxon>Pterygota</taxon>
        <taxon>Neoptera</taxon>
        <taxon>Endopterygota</taxon>
        <taxon>Diptera</taxon>
        <taxon>Nematocera</taxon>
        <taxon>Chironomoidea</taxon>
        <taxon>Chironomidae</taxon>
        <taxon>Clunio</taxon>
    </lineage>
</organism>
<accession>A0A1J1HKT8</accession>
<sequence>MIRFFIGVALLNSCVVLGQRGSFAGTTKRPLCVAVGDYCFENRDCCSKFCLGQTQRCIVGTTPEVIDPNSRPASTTNLDNRFDDTQRICQQLNGFCQIGRDCCSGICSTATQKCLYNNEIPNRAPTTTNAVIGSSGLQGQHGIESSGINDDRTCSRVNQQCSKSRNCCAFLSCEKSVCRDVAVVVEGTETFGYNPNNTLDNRFGEDEAEITNTPSNTPCAQIGQKCFKETDCCTGLRCHGFLHKCVT</sequence>
<dbReference type="Proteomes" id="UP000183832">
    <property type="component" value="Unassembled WGS sequence"/>
</dbReference>
<dbReference type="AlphaFoldDB" id="A0A1J1HKT8"/>
<protein>
    <submittedName>
        <fullName evidence="2">CLUMA_CG002388, isoform A</fullName>
    </submittedName>
</protein>
<keyword evidence="1" id="KW-0732">Signal</keyword>
<reference evidence="2 3" key="1">
    <citation type="submission" date="2015-04" db="EMBL/GenBank/DDBJ databases">
        <authorList>
            <person name="Syromyatnikov M.Y."/>
            <person name="Popov V.N."/>
        </authorList>
    </citation>
    <scope>NUCLEOTIDE SEQUENCE [LARGE SCALE GENOMIC DNA]</scope>
</reference>
<name>A0A1J1HKT8_9DIPT</name>
<proteinExistence type="predicted"/>
<dbReference type="OrthoDB" id="7211176at2759"/>
<evidence type="ECO:0000256" key="1">
    <source>
        <dbReference type="SAM" id="SignalP"/>
    </source>
</evidence>
<feature type="chain" id="PRO_5012249885" evidence="1">
    <location>
        <begin position="19"/>
        <end position="247"/>
    </location>
</feature>
<evidence type="ECO:0000313" key="3">
    <source>
        <dbReference type="Proteomes" id="UP000183832"/>
    </source>
</evidence>
<keyword evidence="3" id="KW-1185">Reference proteome</keyword>
<gene>
    <name evidence="2" type="ORF">CLUMA_CG002388</name>
</gene>
<feature type="signal peptide" evidence="1">
    <location>
        <begin position="1"/>
        <end position="18"/>
    </location>
</feature>